<dbReference type="VEuPathDB" id="AmoebaDB:NAEGRDRAFT_76244"/>
<keyword evidence="2" id="KW-1185">Reference proteome</keyword>
<dbReference type="EMBL" id="GG738946">
    <property type="protein sequence ID" value="EFC36087.1"/>
    <property type="molecule type" value="Genomic_DNA"/>
</dbReference>
<dbReference type="KEGG" id="ngr:NAEGRDRAFT_76244"/>
<protein>
    <submittedName>
        <fullName evidence="1">Predicted protein</fullName>
    </submittedName>
</protein>
<evidence type="ECO:0000313" key="1">
    <source>
        <dbReference type="EMBL" id="EFC36087.1"/>
    </source>
</evidence>
<accession>D2W4B4</accession>
<dbReference type="RefSeq" id="XP_002668831.1">
    <property type="nucleotide sequence ID" value="XM_002668785.1"/>
</dbReference>
<reference evidence="1 2" key="1">
    <citation type="journal article" date="2010" name="Cell">
        <title>The genome of Naegleria gruberi illuminates early eukaryotic versatility.</title>
        <authorList>
            <person name="Fritz-Laylin L.K."/>
            <person name="Prochnik S.E."/>
            <person name="Ginger M.L."/>
            <person name="Dacks J.B."/>
            <person name="Carpenter M.L."/>
            <person name="Field M.C."/>
            <person name="Kuo A."/>
            <person name="Paredez A."/>
            <person name="Chapman J."/>
            <person name="Pham J."/>
            <person name="Shu S."/>
            <person name="Neupane R."/>
            <person name="Cipriano M."/>
            <person name="Mancuso J."/>
            <person name="Tu H."/>
            <person name="Salamov A."/>
            <person name="Lindquist E."/>
            <person name="Shapiro H."/>
            <person name="Lucas S."/>
            <person name="Grigoriev I.V."/>
            <person name="Cande W.Z."/>
            <person name="Fulton C."/>
            <person name="Rokhsar D.S."/>
            <person name="Dawson S.C."/>
        </authorList>
    </citation>
    <scope>NUCLEOTIDE SEQUENCE [LARGE SCALE GENOMIC DNA]</scope>
    <source>
        <strain evidence="1 2">NEG-M</strain>
    </source>
</reference>
<gene>
    <name evidence="1" type="ORF">NAEGRDRAFT_76244</name>
</gene>
<dbReference type="Proteomes" id="UP000006671">
    <property type="component" value="Unassembled WGS sequence"/>
</dbReference>
<name>D2W4B4_NAEGR</name>
<dbReference type="AlphaFoldDB" id="D2W4B4"/>
<dbReference type="GeneID" id="8859800"/>
<sequence length="123" mass="13682">MKGLLSLNRSVLHSVKGFKNVPIRGSSSLKHLFTTPSSSLHVSSSSLNLFMMNNNLKPCNYTTSLIVNNNNNESSTSKPLNQLEQSMLQGITSIIQANNESFSSGDYITIQKRYEQYVIIIII</sequence>
<evidence type="ECO:0000313" key="2">
    <source>
        <dbReference type="Proteomes" id="UP000006671"/>
    </source>
</evidence>
<organism evidence="2">
    <name type="scientific">Naegleria gruberi</name>
    <name type="common">Amoeba</name>
    <dbReference type="NCBI Taxonomy" id="5762"/>
    <lineage>
        <taxon>Eukaryota</taxon>
        <taxon>Discoba</taxon>
        <taxon>Heterolobosea</taxon>
        <taxon>Tetramitia</taxon>
        <taxon>Eutetramitia</taxon>
        <taxon>Vahlkampfiidae</taxon>
        <taxon>Naegleria</taxon>
    </lineage>
</organism>
<proteinExistence type="predicted"/>
<dbReference type="InParanoid" id="D2W4B4"/>